<dbReference type="RefSeq" id="WP_371691466.1">
    <property type="nucleotide sequence ID" value="NZ_JBGONW010000076.1"/>
</dbReference>
<evidence type="ECO:0000313" key="2">
    <source>
        <dbReference type="Proteomes" id="UP001569200"/>
    </source>
</evidence>
<proteinExistence type="predicted"/>
<keyword evidence="2" id="KW-1185">Reference proteome</keyword>
<dbReference type="EMBL" id="JBGOOW010000070">
    <property type="protein sequence ID" value="MEZ8183936.1"/>
    <property type="molecule type" value="Genomic_DNA"/>
</dbReference>
<accession>A0ABV4M0V2</accession>
<protein>
    <recommendedName>
        <fullName evidence="3">Apea-like HEPN domain-containing protein</fullName>
    </recommendedName>
</protein>
<reference evidence="1 2" key="1">
    <citation type="submission" date="2024-06" db="EMBL/GenBank/DDBJ databases">
        <authorList>
            <person name="Steensen K."/>
            <person name="Seneca J."/>
            <person name="Bartlau N."/>
            <person name="Yu A.X."/>
            <person name="Polz M.F."/>
        </authorList>
    </citation>
    <scope>NUCLEOTIDE SEQUENCE [LARGE SCALE GENOMIC DNA]</scope>
    <source>
        <strain evidence="1 2">1F145</strain>
    </source>
</reference>
<sequence>MMEKQFSNFVALSQEAYPVYINSFERRQLKHVNFPNLDKYIDHDCLSGLTLEDESGEYLSIEARLDGIHGSLFSRLPTKRLLECVLSTTFEKCCFRMSPSMEDYVNEVKHSYNVIHQLAKSGDLDVSIFSGLSGLVLREFDEIDLGDLVIRKVNIHQNHIDTIKYTLEMDGVRTNIMGVVIESKYAAKVHRNPDIDKTVSFEKEFPEALRLDNQNRVNNFALALMITKNIQKPIEVYFSESTFLFKERCCFNIGSDGFSGPKIVLKQDEVEELKCWYNALSVSKSKHIVKPIQDLQSSILKRNDDKYALLDALISWESMFTTKDRGIKETLKDSISKFLERDTPEFRERIGRLYKLRSDIVHGREPRLGEGETLGGVRKEVIEIALSCLKRLVLDLKLRDISAVSRAKQLKSG</sequence>
<dbReference type="Proteomes" id="UP001569200">
    <property type="component" value="Unassembled WGS sequence"/>
</dbReference>
<gene>
    <name evidence="1" type="ORF">ACED33_25025</name>
</gene>
<evidence type="ECO:0000313" key="1">
    <source>
        <dbReference type="EMBL" id="MEZ8183936.1"/>
    </source>
</evidence>
<comment type="caution">
    <text evidence="1">The sequence shown here is derived from an EMBL/GenBank/DDBJ whole genome shotgun (WGS) entry which is preliminary data.</text>
</comment>
<organism evidence="1 2">
    <name type="scientific">Vibrio splendidus</name>
    <dbReference type="NCBI Taxonomy" id="29497"/>
    <lineage>
        <taxon>Bacteria</taxon>
        <taxon>Pseudomonadati</taxon>
        <taxon>Pseudomonadota</taxon>
        <taxon>Gammaproteobacteria</taxon>
        <taxon>Vibrionales</taxon>
        <taxon>Vibrionaceae</taxon>
        <taxon>Vibrio</taxon>
    </lineage>
</organism>
<evidence type="ECO:0008006" key="3">
    <source>
        <dbReference type="Google" id="ProtNLM"/>
    </source>
</evidence>
<name>A0ABV4M0V2_VIBSP</name>